<keyword evidence="3" id="KW-1185">Reference proteome</keyword>
<accession>A0ABQ4L706</accession>
<organism evidence="2 3">
    <name type="scientific">Paenibacillus cineris</name>
    <dbReference type="NCBI Taxonomy" id="237530"/>
    <lineage>
        <taxon>Bacteria</taxon>
        <taxon>Bacillati</taxon>
        <taxon>Bacillota</taxon>
        <taxon>Bacilli</taxon>
        <taxon>Bacillales</taxon>
        <taxon>Paenibacillaceae</taxon>
        <taxon>Paenibacillus</taxon>
    </lineage>
</organism>
<dbReference type="Pfam" id="PF12867">
    <property type="entry name" value="DinB_2"/>
    <property type="match status" value="1"/>
</dbReference>
<dbReference type="NCBIfam" id="NF009807">
    <property type="entry name" value="PRK13291.1"/>
    <property type="match status" value="1"/>
</dbReference>
<dbReference type="RefSeq" id="WP_212982649.1">
    <property type="nucleotide sequence ID" value="NZ_BORU01000001.1"/>
</dbReference>
<keyword evidence="2" id="KW-0378">Hydrolase</keyword>
<dbReference type="SUPFAM" id="SSF109854">
    <property type="entry name" value="DinB/YfiT-like putative metalloenzymes"/>
    <property type="match status" value="1"/>
</dbReference>
<comment type="caution">
    <text evidence="2">The sequence shown here is derived from an EMBL/GenBank/DDBJ whole genome shotgun (WGS) entry which is preliminary data.</text>
</comment>
<dbReference type="InterPro" id="IPR034660">
    <property type="entry name" value="DinB/YfiT-like"/>
</dbReference>
<name>A0ABQ4L706_9BACL</name>
<gene>
    <name evidence="2" type="ORF">J21TS7_04030</name>
</gene>
<dbReference type="Gene3D" id="1.20.120.450">
    <property type="entry name" value="dinb family like domain"/>
    <property type="match status" value="1"/>
</dbReference>
<dbReference type="Proteomes" id="UP000676601">
    <property type="component" value="Unassembled WGS sequence"/>
</dbReference>
<proteinExistence type="predicted"/>
<sequence length="189" mass="22128">MSALDALRFPIGSFEPVIVPSSQQREDWIGQIPELSGKLQSVLNHFQQEQLDVPYRPEGWTVRQIVHHLADNDMNAYIRFKRALTEQEPLASSYREDLWAELPDYMDLIIEHSVSLVELLHQRFYRLLLNLTPMDFRRTMRTEVLGTITLDTALQRFIWHHRHHAAQIAAFAARINRDQSTTIKPERTS</sequence>
<protein>
    <submittedName>
        <fullName evidence="2">Metal-dependent hydrolase</fullName>
    </submittedName>
</protein>
<feature type="domain" description="DinB-like" evidence="1">
    <location>
        <begin position="38"/>
        <end position="168"/>
    </location>
</feature>
<evidence type="ECO:0000259" key="1">
    <source>
        <dbReference type="Pfam" id="PF12867"/>
    </source>
</evidence>
<dbReference type="InterPro" id="IPR024775">
    <property type="entry name" value="DinB-like"/>
</dbReference>
<evidence type="ECO:0000313" key="2">
    <source>
        <dbReference type="EMBL" id="GIO52085.1"/>
    </source>
</evidence>
<dbReference type="GO" id="GO:0016787">
    <property type="term" value="F:hydrolase activity"/>
    <property type="evidence" value="ECO:0007669"/>
    <property type="project" value="UniProtKB-KW"/>
</dbReference>
<evidence type="ECO:0000313" key="3">
    <source>
        <dbReference type="Proteomes" id="UP000676601"/>
    </source>
</evidence>
<reference evidence="2 3" key="1">
    <citation type="submission" date="2021-03" db="EMBL/GenBank/DDBJ databases">
        <title>Antimicrobial resistance genes in bacteria isolated from Japanese honey, and their potential for conferring macrolide and lincosamide resistance in the American foulbrood pathogen Paenibacillus larvae.</title>
        <authorList>
            <person name="Okamoto M."/>
            <person name="Kumagai M."/>
            <person name="Kanamori H."/>
            <person name="Takamatsu D."/>
        </authorList>
    </citation>
    <scope>NUCLEOTIDE SEQUENCE [LARGE SCALE GENOMIC DNA]</scope>
    <source>
        <strain evidence="2 3">J21TS7</strain>
    </source>
</reference>
<dbReference type="EMBL" id="BORU01000001">
    <property type="protein sequence ID" value="GIO52085.1"/>
    <property type="molecule type" value="Genomic_DNA"/>
</dbReference>